<protein>
    <submittedName>
        <fullName evidence="1">Uncharacterized protein</fullName>
    </submittedName>
</protein>
<comment type="caution">
    <text evidence="1">The sequence shown here is derived from an EMBL/GenBank/DDBJ whole genome shotgun (WGS) entry which is preliminary data.</text>
</comment>
<dbReference type="AlphaFoldDB" id="A0AAV4WBW1"/>
<dbReference type="Proteomes" id="UP001054837">
    <property type="component" value="Unassembled WGS sequence"/>
</dbReference>
<dbReference type="EMBL" id="BPLQ01014496">
    <property type="protein sequence ID" value="GIY80331.1"/>
    <property type="molecule type" value="Genomic_DNA"/>
</dbReference>
<reference evidence="1 2" key="1">
    <citation type="submission" date="2021-06" db="EMBL/GenBank/DDBJ databases">
        <title>Caerostris darwini draft genome.</title>
        <authorList>
            <person name="Kono N."/>
            <person name="Arakawa K."/>
        </authorList>
    </citation>
    <scope>NUCLEOTIDE SEQUENCE [LARGE SCALE GENOMIC DNA]</scope>
</reference>
<organism evidence="1 2">
    <name type="scientific">Caerostris darwini</name>
    <dbReference type="NCBI Taxonomy" id="1538125"/>
    <lineage>
        <taxon>Eukaryota</taxon>
        <taxon>Metazoa</taxon>
        <taxon>Ecdysozoa</taxon>
        <taxon>Arthropoda</taxon>
        <taxon>Chelicerata</taxon>
        <taxon>Arachnida</taxon>
        <taxon>Araneae</taxon>
        <taxon>Araneomorphae</taxon>
        <taxon>Entelegynae</taxon>
        <taxon>Araneoidea</taxon>
        <taxon>Araneidae</taxon>
        <taxon>Caerostris</taxon>
    </lineage>
</organism>
<evidence type="ECO:0000313" key="2">
    <source>
        <dbReference type="Proteomes" id="UP001054837"/>
    </source>
</evidence>
<name>A0AAV4WBW1_9ARAC</name>
<gene>
    <name evidence="1" type="ORF">CDAR_380091</name>
</gene>
<accession>A0AAV4WBW1</accession>
<evidence type="ECO:0000313" key="1">
    <source>
        <dbReference type="EMBL" id="GIY80331.1"/>
    </source>
</evidence>
<proteinExistence type="predicted"/>
<keyword evidence="2" id="KW-1185">Reference proteome</keyword>
<sequence length="103" mass="11160">MPFPLPALGGMIIMEREVSGMNWHRFPGSRNVQQMSVRSQSIPTALTNVESLSIHTNVFVRSESLAGMPRSSEPAALHLAAFELEPGPESAANRAKCCRSPSP</sequence>